<evidence type="ECO:0000256" key="5">
    <source>
        <dbReference type="ARBA" id="ARBA00023053"/>
    </source>
</evidence>
<evidence type="ECO:0000256" key="8">
    <source>
        <dbReference type="ARBA" id="ARBA00023201"/>
    </source>
</evidence>
<evidence type="ECO:0000313" key="13">
    <source>
        <dbReference type="EMBL" id="OAA55562.1"/>
    </source>
</evidence>
<organism evidence="13 14">
    <name type="scientific">Niveomyces insectorum RCEF 264</name>
    <dbReference type="NCBI Taxonomy" id="1081102"/>
    <lineage>
        <taxon>Eukaryota</taxon>
        <taxon>Fungi</taxon>
        <taxon>Dikarya</taxon>
        <taxon>Ascomycota</taxon>
        <taxon>Pezizomycotina</taxon>
        <taxon>Sordariomycetes</taxon>
        <taxon>Hypocreomycetidae</taxon>
        <taxon>Hypocreales</taxon>
        <taxon>Cordycipitaceae</taxon>
        <taxon>Niveomyces</taxon>
    </lineage>
</organism>
<comment type="subcellular location">
    <subcellularLocation>
        <location evidence="1">Membrane</location>
        <topology evidence="1">Multi-pass membrane protein</topology>
    </subcellularLocation>
</comment>
<dbReference type="PANTHER" id="PTHR10110:SF187">
    <property type="entry name" value="SODIUM_HYDROGEN EXCHANGER"/>
    <property type="match status" value="1"/>
</dbReference>
<dbReference type="InterPro" id="IPR006153">
    <property type="entry name" value="Cation/H_exchanger_TM"/>
</dbReference>
<keyword evidence="4 11" id="KW-1133">Transmembrane helix</keyword>
<feature type="region of interest" description="Disordered" evidence="10">
    <location>
        <begin position="608"/>
        <end position="647"/>
    </location>
</feature>
<dbReference type="GO" id="GO:0015385">
    <property type="term" value="F:sodium:proton antiporter activity"/>
    <property type="evidence" value="ECO:0007669"/>
    <property type="project" value="EnsemblFungi"/>
</dbReference>
<dbReference type="GO" id="GO:0005802">
    <property type="term" value="C:trans-Golgi network"/>
    <property type="evidence" value="ECO:0007669"/>
    <property type="project" value="EnsemblFungi"/>
</dbReference>
<evidence type="ECO:0000256" key="4">
    <source>
        <dbReference type="ARBA" id="ARBA00022989"/>
    </source>
</evidence>
<evidence type="ECO:0000256" key="10">
    <source>
        <dbReference type="SAM" id="MobiDB-lite"/>
    </source>
</evidence>
<keyword evidence="2 9" id="KW-0813">Transport</keyword>
<sequence length="732" mass="77735">MLSLAAASVLELSRRATEETDSEGGDSSKKEIYASWAIFILIVLLIVAFFTSYILQQKKVTAVHETVISIFAGMSVGLILRVTAGDSIRDLVSFDYQIFFNLLLPPIILSSGYELHQGNFFRNIGTILTFAFAGTFLSAIVIGVILWLYTRVPLEGLSMSWTDAISVGATLSATDPVTILAIFNSYKVDPKLYTIIFGESILNDAVAIVIFESAQKSKHGAATSSGIVSLLKGTGIFLKDFFGSLVIGALVGIITALGLKYTYVRRYPKIESCLIVLIAYATYFFSQAVHMSGIVSLLFCGITLKHYAYFNMSRRTQLSTKYIFQVLAQLSENFIFSYLGLSLFTEKDLQYQPLLIIVTVVAVCVARWVAVFPLSKAINWFIHYRERRRGIQNTADELPYNYQAMLFWAGLRGAVGVALAALLTGKDTYALKATVLVVVVLTVIIFGGTTARMLEILGIRTGVVDEIDSDDEFDIEPVGAYVKRNGGLGYNPPPRANGGLASGSSLQLNRLGNGSGGGSGSGNGSRSSSGGGGTPSGGKRGYFPASGSVDDNNGDRRSWTTGMRSPNPMGSGSIVGRAASLSRKNSLRGEDTTAAERADLLAYSASATESDLGSDIDTSDLPPPAPHRRSSPLPPGPAPELYNTDHHSTPTISAAAAAQAAADASGGSGAGSSSGNTFAGLTGAGMSATAAIRQLFSTEDATALLRQLDEDYIKPKLLLDGNNGRGNGGGQV</sequence>
<protein>
    <recommendedName>
        <fullName evidence="9">Sodium/hydrogen exchanger</fullName>
    </recommendedName>
</protein>
<comment type="similarity">
    <text evidence="9">Belongs to the monovalent cation:proton antiporter 1 (CPA1) transporter (TC 2.A.36) family.</text>
</comment>
<dbReference type="Gene3D" id="6.10.140.1330">
    <property type="match status" value="1"/>
</dbReference>
<dbReference type="AlphaFoldDB" id="A0A167NHI1"/>
<feature type="transmembrane region" description="Helical" evidence="11">
    <location>
        <begin position="96"/>
        <end position="115"/>
    </location>
</feature>
<feature type="transmembrane region" description="Helical" evidence="11">
    <location>
        <begin position="353"/>
        <end position="382"/>
    </location>
</feature>
<feature type="transmembrane region" description="Helical" evidence="11">
    <location>
        <begin position="241"/>
        <end position="263"/>
    </location>
</feature>
<dbReference type="GO" id="GO:0005770">
    <property type="term" value="C:late endosome"/>
    <property type="evidence" value="ECO:0007669"/>
    <property type="project" value="EnsemblFungi"/>
</dbReference>
<feature type="transmembrane region" description="Helical" evidence="11">
    <location>
        <begin position="67"/>
        <end position="84"/>
    </location>
</feature>
<keyword evidence="3 9" id="KW-0812">Transmembrane</keyword>
<evidence type="ECO:0000256" key="9">
    <source>
        <dbReference type="RuleBase" id="RU003722"/>
    </source>
</evidence>
<evidence type="ECO:0000259" key="12">
    <source>
        <dbReference type="Pfam" id="PF00999"/>
    </source>
</evidence>
<dbReference type="GO" id="GO:0000329">
    <property type="term" value="C:fungal-type vacuole membrane"/>
    <property type="evidence" value="ECO:0007669"/>
    <property type="project" value="EnsemblFungi"/>
</dbReference>
<evidence type="ECO:0000256" key="1">
    <source>
        <dbReference type="ARBA" id="ARBA00004141"/>
    </source>
</evidence>
<dbReference type="GO" id="GO:0015386">
    <property type="term" value="F:potassium:proton antiporter activity"/>
    <property type="evidence" value="ECO:0007669"/>
    <property type="project" value="EnsemblFungi"/>
</dbReference>
<feature type="compositionally biased region" description="Polar residues" evidence="10">
    <location>
        <begin position="559"/>
        <end position="570"/>
    </location>
</feature>
<dbReference type="GO" id="GO:0005769">
    <property type="term" value="C:early endosome"/>
    <property type="evidence" value="ECO:0007669"/>
    <property type="project" value="EnsemblFungi"/>
</dbReference>
<gene>
    <name evidence="13" type="ORF">SPI_08246</name>
</gene>
<keyword evidence="14" id="KW-1185">Reference proteome</keyword>
<feature type="transmembrane region" description="Helical" evidence="11">
    <location>
        <begin position="34"/>
        <end position="55"/>
    </location>
</feature>
<dbReference type="PRINTS" id="PR01084">
    <property type="entry name" value="NAHEXCHNGR"/>
</dbReference>
<dbReference type="Pfam" id="PF00999">
    <property type="entry name" value="Na_H_Exchanger"/>
    <property type="match status" value="1"/>
</dbReference>
<dbReference type="OrthoDB" id="196264at2759"/>
<dbReference type="EMBL" id="AZHD01000019">
    <property type="protein sequence ID" value="OAA55562.1"/>
    <property type="molecule type" value="Genomic_DNA"/>
</dbReference>
<evidence type="ECO:0000256" key="2">
    <source>
        <dbReference type="ARBA" id="ARBA00022448"/>
    </source>
</evidence>
<feature type="transmembrane region" description="Helical" evidence="11">
    <location>
        <begin position="429"/>
        <end position="451"/>
    </location>
</feature>
<evidence type="ECO:0000256" key="11">
    <source>
        <dbReference type="SAM" id="Phobius"/>
    </source>
</evidence>
<keyword evidence="7 11" id="KW-0472">Membrane</keyword>
<keyword evidence="6 9" id="KW-0406">Ion transport</keyword>
<evidence type="ECO:0000256" key="7">
    <source>
        <dbReference type="ARBA" id="ARBA00023136"/>
    </source>
</evidence>
<evidence type="ECO:0000256" key="6">
    <source>
        <dbReference type="ARBA" id="ARBA00023065"/>
    </source>
</evidence>
<keyword evidence="8 9" id="KW-0739">Sodium transport</keyword>
<feature type="domain" description="Cation/H+ exchanger transmembrane" evidence="12">
    <location>
        <begin position="47"/>
        <end position="455"/>
    </location>
</feature>
<dbReference type="InterPro" id="IPR004709">
    <property type="entry name" value="NaH_exchanger"/>
</dbReference>
<keyword evidence="5" id="KW-0915">Sodium</keyword>
<accession>A0A167NHI1</accession>
<dbReference type="InterPro" id="IPR018422">
    <property type="entry name" value="Cation/H_exchanger_CPA1"/>
</dbReference>
<feature type="compositionally biased region" description="Gly residues" evidence="10">
    <location>
        <begin position="513"/>
        <end position="540"/>
    </location>
</feature>
<dbReference type="STRING" id="1081102.A0A167NHI1"/>
<proteinExistence type="inferred from homology"/>
<feature type="transmembrane region" description="Helical" evidence="11">
    <location>
        <begin position="322"/>
        <end position="341"/>
    </location>
</feature>
<comment type="caution">
    <text evidence="13">The sequence shown here is derived from an EMBL/GenBank/DDBJ whole genome shotgun (WGS) entry which is preliminary data.</text>
</comment>
<dbReference type="GO" id="GO:0007035">
    <property type="term" value="P:vacuolar acidification"/>
    <property type="evidence" value="ECO:0007669"/>
    <property type="project" value="EnsemblFungi"/>
</dbReference>
<dbReference type="PANTHER" id="PTHR10110">
    <property type="entry name" value="SODIUM/HYDROGEN EXCHANGER"/>
    <property type="match status" value="1"/>
</dbReference>
<feature type="region of interest" description="Disordered" evidence="10">
    <location>
        <begin position="486"/>
        <end position="591"/>
    </location>
</feature>
<evidence type="ECO:0000313" key="14">
    <source>
        <dbReference type="Proteomes" id="UP000076874"/>
    </source>
</evidence>
<evidence type="ECO:0000256" key="3">
    <source>
        <dbReference type="ARBA" id="ARBA00022692"/>
    </source>
</evidence>
<feature type="compositionally biased region" description="Low complexity" evidence="10">
    <location>
        <begin position="502"/>
        <end position="512"/>
    </location>
</feature>
<name>A0A167NHI1_9HYPO</name>
<keyword evidence="9" id="KW-0050">Antiport</keyword>
<reference evidence="13 14" key="1">
    <citation type="journal article" date="2016" name="Genome Biol. Evol.">
        <title>Divergent and convergent evolution of fungal pathogenicity.</title>
        <authorList>
            <person name="Shang Y."/>
            <person name="Xiao G."/>
            <person name="Zheng P."/>
            <person name="Cen K."/>
            <person name="Zhan S."/>
            <person name="Wang C."/>
        </authorList>
    </citation>
    <scope>NUCLEOTIDE SEQUENCE [LARGE SCALE GENOMIC DNA]</scope>
    <source>
        <strain evidence="13 14">RCEF 264</strain>
    </source>
</reference>
<dbReference type="Proteomes" id="UP000076874">
    <property type="component" value="Unassembled WGS sequence"/>
</dbReference>
<dbReference type="NCBIfam" id="TIGR00840">
    <property type="entry name" value="b_cpa1"/>
    <property type="match status" value="1"/>
</dbReference>
<feature type="transmembrane region" description="Helical" evidence="11">
    <location>
        <begin position="127"/>
        <end position="149"/>
    </location>
</feature>